<proteinExistence type="predicted"/>
<dbReference type="InterPro" id="IPR051681">
    <property type="entry name" value="Ser/Thr_Kinases-Pseudokinases"/>
</dbReference>
<dbReference type="Gene3D" id="1.10.510.10">
    <property type="entry name" value="Transferase(Phosphotransferase) domain 1"/>
    <property type="match status" value="1"/>
</dbReference>
<dbReference type="GO" id="GO:0005524">
    <property type="term" value="F:ATP binding"/>
    <property type="evidence" value="ECO:0007669"/>
    <property type="project" value="InterPro"/>
</dbReference>
<keyword evidence="2" id="KW-0808">Transferase</keyword>
<evidence type="ECO:0000259" key="1">
    <source>
        <dbReference type="PROSITE" id="PS50011"/>
    </source>
</evidence>
<dbReference type="GO" id="GO:0007166">
    <property type="term" value="P:cell surface receptor signaling pathway"/>
    <property type="evidence" value="ECO:0007669"/>
    <property type="project" value="InterPro"/>
</dbReference>
<dbReference type="PANTHER" id="PTHR44329:SF214">
    <property type="entry name" value="PROTEIN KINASE DOMAIN-CONTAINING PROTEIN"/>
    <property type="match status" value="1"/>
</dbReference>
<dbReference type="InterPro" id="IPR011009">
    <property type="entry name" value="Kinase-like_dom_sf"/>
</dbReference>
<keyword evidence="3" id="KW-1185">Reference proteome</keyword>
<dbReference type="PANTHER" id="PTHR44329">
    <property type="entry name" value="SERINE/THREONINE-PROTEIN KINASE TNNI3K-RELATED"/>
    <property type="match status" value="1"/>
</dbReference>
<dbReference type="GO" id="GO:0004674">
    <property type="term" value="F:protein serine/threonine kinase activity"/>
    <property type="evidence" value="ECO:0007669"/>
    <property type="project" value="TreeGrafter"/>
</dbReference>
<gene>
    <name evidence="2" type="ORF">OE88DRAFT_1808334</name>
</gene>
<dbReference type="STRING" id="5364.A0A5C3N2U8"/>
<reference evidence="2 3" key="1">
    <citation type="journal article" date="2019" name="Nat. Ecol. Evol.">
        <title>Megaphylogeny resolves global patterns of mushroom evolution.</title>
        <authorList>
            <person name="Varga T."/>
            <person name="Krizsan K."/>
            <person name="Foldi C."/>
            <person name="Dima B."/>
            <person name="Sanchez-Garcia M."/>
            <person name="Sanchez-Ramirez S."/>
            <person name="Szollosi G.J."/>
            <person name="Szarkandi J.G."/>
            <person name="Papp V."/>
            <person name="Albert L."/>
            <person name="Andreopoulos W."/>
            <person name="Angelini C."/>
            <person name="Antonin V."/>
            <person name="Barry K.W."/>
            <person name="Bougher N.L."/>
            <person name="Buchanan P."/>
            <person name="Buyck B."/>
            <person name="Bense V."/>
            <person name="Catcheside P."/>
            <person name="Chovatia M."/>
            <person name="Cooper J."/>
            <person name="Damon W."/>
            <person name="Desjardin D."/>
            <person name="Finy P."/>
            <person name="Geml J."/>
            <person name="Haridas S."/>
            <person name="Hughes K."/>
            <person name="Justo A."/>
            <person name="Karasinski D."/>
            <person name="Kautmanova I."/>
            <person name="Kiss B."/>
            <person name="Kocsube S."/>
            <person name="Kotiranta H."/>
            <person name="LaButti K.M."/>
            <person name="Lechner B.E."/>
            <person name="Liimatainen K."/>
            <person name="Lipzen A."/>
            <person name="Lukacs Z."/>
            <person name="Mihaltcheva S."/>
            <person name="Morgado L.N."/>
            <person name="Niskanen T."/>
            <person name="Noordeloos M.E."/>
            <person name="Ohm R.A."/>
            <person name="Ortiz-Santana B."/>
            <person name="Ovrebo C."/>
            <person name="Racz N."/>
            <person name="Riley R."/>
            <person name="Savchenko A."/>
            <person name="Shiryaev A."/>
            <person name="Soop K."/>
            <person name="Spirin V."/>
            <person name="Szebenyi C."/>
            <person name="Tomsovsky M."/>
            <person name="Tulloss R.E."/>
            <person name="Uehling J."/>
            <person name="Grigoriev I.V."/>
            <person name="Vagvolgyi C."/>
            <person name="Papp T."/>
            <person name="Martin F.M."/>
            <person name="Miettinen O."/>
            <person name="Hibbett D.S."/>
            <person name="Nagy L.G."/>
        </authorList>
    </citation>
    <scope>NUCLEOTIDE SEQUENCE [LARGE SCALE GENOMIC DNA]</scope>
    <source>
        <strain evidence="2 3">OMC1185</strain>
    </source>
</reference>
<dbReference type="InterPro" id="IPR001245">
    <property type="entry name" value="Ser-Thr/Tyr_kinase_cat_dom"/>
</dbReference>
<organism evidence="2 3">
    <name type="scientific">Heliocybe sulcata</name>
    <dbReference type="NCBI Taxonomy" id="5364"/>
    <lineage>
        <taxon>Eukaryota</taxon>
        <taxon>Fungi</taxon>
        <taxon>Dikarya</taxon>
        <taxon>Basidiomycota</taxon>
        <taxon>Agaricomycotina</taxon>
        <taxon>Agaricomycetes</taxon>
        <taxon>Gloeophyllales</taxon>
        <taxon>Gloeophyllaceae</taxon>
        <taxon>Heliocybe</taxon>
    </lineage>
</organism>
<dbReference type="AlphaFoldDB" id="A0A5C3N2U8"/>
<dbReference type="CDD" id="cd21037">
    <property type="entry name" value="MLKL_NTD"/>
    <property type="match status" value="1"/>
</dbReference>
<evidence type="ECO:0000313" key="2">
    <source>
        <dbReference type="EMBL" id="TFK50756.1"/>
    </source>
</evidence>
<sequence length="542" mass="61266">MAVSRHIRRASTGSKKVAKKAAGVAVLVAVEIKNADWDFAYRFLKPFLNMFAQAVPPAAPVVAIVDQIVQLAQNVKTNRQAVAALADRCVDLKAAMQTAERTRKSVRLQEAIERSQTVLNEVHGRMEAWAALSTYQAVLQSTTITNDLPQSYTQVLSCIEMFQLVVTIDTHTRQEEFIQRQKQDSEDLLDQLASLREGQRLVLGMVEQTHDGIHQITSFMQNHLTDYSKSDPRRETLARNLHLLIKETGELLPDLDLSRGEVEIDPGDGITPTLWKAGRLTVYQTGTLLSSRRVLVKRIGNQMENHPKVRERFDREAQVWLKVWKNDKGRYTVPCWGYFVSEVNHYLHLVSPYYPNGTADVWVKSNPYVNHIAILRDAARGLSVLHSMRIVHGDVCGANITIGPDGNGLLSDFALSKTLDELQDSAETSAPDAQRLRWQAPETMETAAVSMRSDIWAFGMTVYELLTHKDPYFDQKWKGLMTVARMVNAGARPTRLLDTDVVKRGLDDEVWAFMTRCWLLQEADRPFVEEALELFNDPKRGT</sequence>
<protein>
    <submittedName>
        <fullName evidence="2">Kinase-like protein</fullName>
    </submittedName>
</protein>
<feature type="domain" description="Protein kinase" evidence="1">
    <location>
        <begin position="260"/>
        <end position="540"/>
    </location>
</feature>
<dbReference type="InterPro" id="IPR036537">
    <property type="entry name" value="Adaptor_Cbl_N_dom_sf"/>
</dbReference>
<dbReference type="PROSITE" id="PS50011">
    <property type="entry name" value="PROTEIN_KINASE_DOM"/>
    <property type="match status" value="1"/>
</dbReference>
<name>A0A5C3N2U8_9AGAM</name>
<dbReference type="Gene3D" id="1.20.930.20">
    <property type="entry name" value="Adaptor protein Cbl, N-terminal domain"/>
    <property type="match status" value="1"/>
</dbReference>
<evidence type="ECO:0000313" key="3">
    <source>
        <dbReference type="Proteomes" id="UP000305948"/>
    </source>
</evidence>
<dbReference type="EMBL" id="ML213512">
    <property type="protein sequence ID" value="TFK50756.1"/>
    <property type="molecule type" value="Genomic_DNA"/>
</dbReference>
<dbReference type="InterPro" id="IPR059179">
    <property type="entry name" value="MLKL-like_MCAfunc"/>
</dbReference>
<accession>A0A5C3N2U8</accession>
<dbReference type="OrthoDB" id="4062651at2759"/>
<keyword evidence="2" id="KW-0418">Kinase</keyword>
<dbReference type="Pfam" id="PF07714">
    <property type="entry name" value="PK_Tyr_Ser-Thr"/>
    <property type="match status" value="1"/>
</dbReference>
<dbReference type="InterPro" id="IPR000719">
    <property type="entry name" value="Prot_kinase_dom"/>
</dbReference>
<dbReference type="SUPFAM" id="SSF56112">
    <property type="entry name" value="Protein kinase-like (PK-like)"/>
    <property type="match status" value="1"/>
</dbReference>
<dbReference type="Proteomes" id="UP000305948">
    <property type="component" value="Unassembled WGS sequence"/>
</dbReference>